<dbReference type="PROSITE" id="PS51257">
    <property type="entry name" value="PROKAR_LIPOPROTEIN"/>
    <property type="match status" value="1"/>
</dbReference>
<evidence type="ECO:0008006" key="3">
    <source>
        <dbReference type="Google" id="ProtNLM"/>
    </source>
</evidence>
<dbReference type="Proteomes" id="UP001165296">
    <property type="component" value="Unassembled WGS sequence"/>
</dbReference>
<protein>
    <recommendedName>
        <fullName evidence="3">DUF4136 domain-containing protein</fullName>
    </recommendedName>
</protein>
<dbReference type="EMBL" id="JAJADR010000006">
    <property type="protein sequence ID" value="MCB2410103.1"/>
    <property type="molecule type" value="Genomic_DNA"/>
</dbReference>
<evidence type="ECO:0000313" key="1">
    <source>
        <dbReference type="EMBL" id="MCB2410103.1"/>
    </source>
</evidence>
<dbReference type="RefSeq" id="WP_226178087.1">
    <property type="nucleotide sequence ID" value="NZ_JAJADR010000006.1"/>
</dbReference>
<comment type="caution">
    <text evidence="1">The sequence shown here is derived from an EMBL/GenBank/DDBJ whole genome shotgun (WGS) entry which is preliminary data.</text>
</comment>
<accession>A0ABS8AWC8</accession>
<keyword evidence="2" id="KW-1185">Reference proteome</keyword>
<gene>
    <name evidence="1" type="ORF">LGH74_19085</name>
</gene>
<name>A0ABS8AWC8_9BACT</name>
<sequence>MRQPAGYLFFALLLFGSCQQDKPATAGPGAATATPGAKGREFRRPAKAYYLDTTYAIALYQGRNDFRPFAQTEEYQEFELQHDSVVALLHTLYGTEPGFSSNLARLEQNRGKFLVNTRQSVLSDYRKFHMIDSKDFDFLLAREDSIVKPLLLRVLADDSSNADNKEYARKTLLTYYNIRPKR</sequence>
<organism evidence="1 2">
    <name type="scientific">Hymenobacter lucidus</name>
    <dbReference type="NCBI Taxonomy" id="2880930"/>
    <lineage>
        <taxon>Bacteria</taxon>
        <taxon>Pseudomonadati</taxon>
        <taxon>Bacteroidota</taxon>
        <taxon>Cytophagia</taxon>
        <taxon>Cytophagales</taxon>
        <taxon>Hymenobacteraceae</taxon>
        <taxon>Hymenobacter</taxon>
    </lineage>
</organism>
<proteinExistence type="predicted"/>
<evidence type="ECO:0000313" key="2">
    <source>
        <dbReference type="Proteomes" id="UP001165296"/>
    </source>
</evidence>
<reference evidence="1" key="1">
    <citation type="submission" date="2021-10" db="EMBL/GenBank/DDBJ databases">
        <authorList>
            <person name="Dean J.D."/>
            <person name="Kim M.K."/>
            <person name="Newey C.N."/>
            <person name="Stoker T.S."/>
            <person name="Thompson D.W."/>
            <person name="Grose J.H."/>
        </authorList>
    </citation>
    <scope>NUCLEOTIDE SEQUENCE</scope>
    <source>
        <strain evidence="1">BT178</strain>
    </source>
</reference>